<feature type="region of interest" description="Disordered" evidence="1">
    <location>
        <begin position="1"/>
        <end position="46"/>
    </location>
</feature>
<sequence>MASAVNVSTNEIGAMPTTDGQDNHAGIHGQSPKNASQRQISLGKRAPAEPIPERTWKFYLDVSKGLYSYEDVLSQRNQCIRSQRGYTKAHFECGAQKGTHDRVELDINGAADLQFFLHTYKQWRVPEHIALAWGDWIHQELNNNSHDVLNGKYSLELVLGWSVTRIAVVILIPVVLSLVIGLWFNSKDWTDLTTIQTAWSIASYIVTAGGFVAALLGIMSSLADK</sequence>
<keyword evidence="4" id="KW-1185">Reference proteome</keyword>
<dbReference type="Proteomes" id="UP000020467">
    <property type="component" value="Unassembled WGS sequence"/>
</dbReference>
<name>A0A010R7Z2_9PEZI</name>
<dbReference type="KEGG" id="cfj:CFIO01_05740"/>
<evidence type="ECO:0000256" key="2">
    <source>
        <dbReference type="SAM" id="Phobius"/>
    </source>
</evidence>
<dbReference type="EMBL" id="JARH01001046">
    <property type="protein sequence ID" value="EXF73809.1"/>
    <property type="molecule type" value="Genomic_DNA"/>
</dbReference>
<evidence type="ECO:0000256" key="1">
    <source>
        <dbReference type="SAM" id="MobiDB-lite"/>
    </source>
</evidence>
<dbReference type="OrthoDB" id="5420013at2759"/>
<keyword evidence="2" id="KW-0812">Transmembrane</keyword>
<proteinExistence type="predicted"/>
<evidence type="ECO:0000313" key="4">
    <source>
        <dbReference type="Proteomes" id="UP000020467"/>
    </source>
</evidence>
<feature type="compositionally biased region" description="Polar residues" evidence="1">
    <location>
        <begin position="31"/>
        <end position="40"/>
    </location>
</feature>
<feature type="transmembrane region" description="Helical" evidence="2">
    <location>
        <begin position="204"/>
        <end position="223"/>
    </location>
</feature>
<keyword evidence="2" id="KW-0472">Membrane</keyword>
<reference evidence="3 4" key="1">
    <citation type="submission" date="2014-02" db="EMBL/GenBank/DDBJ databases">
        <title>The genome sequence of Colletotrichum fioriniae PJ7.</title>
        <authorList>
            <person name="Baroncelli R."/>
            <person name="Thon M.R."/>
        </authorList>
    </citation>
    <scope>NUCLEOTIDE SEQUENCE [LARGE SCALE GENOMIC DNA]</scope>
    <source>
        <strain evidence="3 4">PJ7</strain>
    </source>
</reference>
<feature type="transmembrane region" description="Helical" evidence="2">
    <location>
        <begin position="162"/>
        <end position="184"/>
    </location>
</feature>
<protein>
    <submittedName>
        <fullName evidence="3">Uncharacterized protein</fullName>
    </submittedName>
</protein>
<gene>
    <name evidence="3" type="ORF">CFIO01_05740</name>
</gene>
<evidence type="ECO:0000313" key="3">
    <source>
        <dbReference type="EMBL" id="EXF73809.1"/>
    </source>
</evidence>
<dbReference type="AlphaFoldDB" id="A0A010R7Z2"/>
<organism evidence="3 4">
    <name type="scientific">Colletotrichum fioriniae PJ7</name>
    <dbReference type="NCBI Taxonomy" id="1445577"/>
    <lineage>
        <taxon>Eukaryota</taxon>
        <taxon>Fungi</taxon>
        <taxon>Dikarya</taxon>
        <taxon>Ascomycota</taxon>
        <taxon>Pezizomycotina</taxon>
        <taxon>Sordariomycetes</taxon>
        <taxon>Hypocreomycetidae</taxon>
        <taxon>Glomerellales</taxon>
        <taxon>Glomerellaceae</taxon>
        <taxon>Colletotrichum</taxon>
        <taxon>Colletotrichum acutatum species complex</taxon>
    </lineage>
</organism>
<comment type="caution">
    <text evidence="3">The sequence shown here is derived from an EMBL/GenBank/DDBJ whole genome shotgun (WGS) entry which is preliminary data.</text>
</comment>
<dbReference type="HOGENOM" id="CLU_1229834_0_0_1"/>
<accession>A0A010R7Z2</accession>
<keyword evidence="2" id="KW-1133">Transmembrane helix</keyword>
<dbReference type="eggNOG" id="ENOG502SERI">
    <property type="taxonomic scope" value="Eukaryota"/>
</dbReference>
<feature type="compositionally biased region" description="Polar residues" evidence="1">
    <location>
        <begin position="1"/>
        <end position="11"/>
    </location>
</feature>
<dbReference type="STRING" id="1445577.A0A010R7Z2"/>